<evidence type="ECO:0000256" key="1">
    <source>
        <dbReference type="SAM" id="Phobius"/>
    </source>
</evidence>
<dbReference type="AlphaFoldDB" id="A0A0S2DEA8"/>
<evidence type="ECO:0000313" key="5">
    <source>
        <dbReference type="Proteomes" id="UP000061569"/>
    </source>
</evidence>
<feature type="transmembrane region" description="Helical" evidence="1">
    <location>
        <begin position="563"/>
        <end position="583"/>
    </location>
</feature>
<keyword evidence="1" id="KW-0812">Transmembrane</keyword>
<dbReference type="PANTHER" id="PTHR46825">
    <property type="entry name" value="D-ALANYL-D-ALANINE-CARBOXYPEPTIDASE/ENDOPEPTIDASE AMPH"/>
    <property type="match status" value="1"/>
</dbReference>
<dbReference type="InterPro" id="IPR001466">
    <property type="entry name" value="Beta-lactam-related"/>
</dbReference>
<reference evidence="4 5" key="1">
    <citation type="submission" date="2015-11" db="EMBL/GenBank/DDBJ databases">
        <title>Genome sequences of Lysobacter enzymogenes strain C3 and Lysobacter antibioticus ATCC 29479.</title>
        <authorList>
            <person name="Kobayashi D.Y."/>
        </authorList>
    </citation>
    <scope>NUCLEOTIDE SEQUENCE [LARGE SCALE GENOMIC DNA]</scope>
    <source>
        <strain evidence="4 5">C3</strain>
    </source>
</reference>
<feature type="transmembrane region" description="Helical" evidence="1">
    <location>
        <begin position="526"/>
        <end position="543"/>
    </location>
</feature>
<dbReference type="EMBL" id="CP013140">
    <property type="protein sequence ID" value="ALN56884.1"/>
    <property type="molecule type" value="Genomic_DNA"/>
</dbReference>
<dbReference type="SUPFAM" id="SSF56601">
    <property type="entry name" value="beta-lactamase/transpeptidase-like"/>
    <property type="match status" value="1"/>
</dbReference>
<dbReference type="Pfam" id="PF00144">
    <property type="entry name" value="Beta-lactamase"/>
    <property type="match status" value="1"/>
</dbReference>
<name>A0A0S2DEA8_LYSEN</name>
<dbReference type="Proteomes" id="UP000061569">
    <property type="component" value="Chromosome"/>
</dbReference>
<dbReference type="Gene3D" id="3.40.710.10">
    <property type="entry name" value="DD-peptidase/beta-lactamase superfamily"/>
    <property type="match status" value="1"/>
</dbReference>
<organism evidence="4 5">
    <name type="scientific">Lysobacter enzymogenes</name>
    <dbReference type="NCBI Taxonomy" id="69"/>
    <lineage>
        <taxon>Bacteria</taxon>
        <taxon>Pseudomonadati</taxon>
        <taxon>Pseudomonadota</taxon>
        <taxon>Gammaproteobacteria</taxon>
        <taxon>Lysobacterales</taxon>
        <taxon>Lysobacteraceae</taxon>
        <taxon>Lysobacter</taxon>
    </lineage>
</organism>
<accession>A0A0S2DEA8</accession>
<protein>
    <submittedName>
        <fullName evidence="4">Beta-lactamase</fullName>
    </submittedName>
</protein>
<sequence>MRLSRLRTYLLSAALTLAASVGAQPLAQTPATPAAPSTAAPATAAPSTPAAAARLDPAELGAYVDGVIEAYRRRYGIAGVTVAVVDAQGPLLLRGYGMAGQKPARAVTADATLFRIGSVSKTFTYLEALKLIDAGKLSLDAPVNDYLPQALKLPDDGYPPVLLRHLLTHTAGYEDSAFGHLFAQDPQHALTLADYLQRHRPARVRAPGTHAVYSNYSVALLGAVLAQVAGMPFEALIEQDLFRPMGMQRTTFREPLGTHDPRDSGAAFAGLWSDGYERKSGGFEKRGFEYIAQLAPAGSVSSDAADMARYLRMLLGRGELDGRRIVPATAFARLEGAPLFATAPDATGLAYGFFRHRYGQVLSLEHGGATLYFHSNLVAVPELGFGVFVSTNTDSGRRLAAELPGLLLQRYFARARPATLPAPGAAAAAQPYLGRYLGERRNYRRFEKLLTATNAEIGVTADGYLTLSAGEETSRWVAEKPDVFRAVEGPDRLVFLRENGRVVGFVSPYGHDVFDRAGALDSANTLYASLALAVLAALGVLSGQWLRRRQPRADAAADRSARWLALTAGAWIAFALAFGVALAQLVASGNAAVFNYPGGLLRAALWLGTLPLLLTLVDVVLLWPALRTRDFGRWRKLRHVTAVLAFALAAWAAWHWNVLGWRL</sequence>
<feature type="domain" description="Beta-lactamase-related" evidence="3">
    <location>
        <begin position="64"/>
        <end position="401"/>
    </location>
</feature>
<feature type="chain" id="PRO_5006594890" evidence="2">
    <location>
        <begin position="24"/>
        <end position="663"/>
    </location>
</feature>
<keyword evidence="1" id="KW-1133">Transmembrane helix</keyword>
<gene>
    <name evidence="4" type="ORF">GLE_1527</name>
</gene>
<evidence type="ECO:0000259" key="3">
    <source>
        <dbReference type="Pfam" id="PF00144"/>
    </source>
</evidence>
<proteinExistence type="predicted"/>
<dbReference type="PANTHER" id="PTHR46825:SF9">
    <property type="entry name" value="BETA-LACTAMASE-RELATED DOMAIN-CONTAINING PROTEIN"/>
    <property type="match status" value="1"/>
</dbReference>
<dbReference type="STRING" id="69.GLE_1527"/>
<keyword evidence="1" id="KW-0472">Membrane</keyword>
<dbReference type="InterPro" id="IPR050491">
    <property type="entry name" value="AmpC-like"/>
</dbReference>
<feature type="transmembrane region" description="Helical" evidence="1">
    <location>
        <begin position="637"/>
        <end position="656"/>
    </location>
</feature>
<dbReference type="OrthoDB" id="119951at2"/>
<keyword evidence="2" id="KW-0732">Signal</keyword>
<dbReference type="KEGG" id="lez:GLE_1527"/>
<evidence type="ECO:0000256" key="2">
    <source>
        <dbReference type="SAM" id="SignalP"/>
    </source>
</evidence>
<evidence type="ECO:0000313" key="4">
    <source>
        <dbReference type="EMBL" id="ALN56884.1"/>
    </source>
</evidence>
<dbReference type="InterPro" id="IPR012338">
    <property type="entry name" value="Beta-lactam/transpept-like"/>
</dbReference>
<feature type="signal peptide" evidence="2">
    <location>
        <begin position="1"/>
        <end position="23"/>
    </location>
</feature>
<dbReference type="PATRIC" id="fig|69.6.peg.1509"/>
<feature type="transmembrane region" description="Helical" evidence="1">
    <location>
        <begin position="603"/>
        <end position="625"/>
    </location>
</feature>